<dbReference type="PANTHER" id="PTHR42760">
    <property type="entry name" value="SHORT-CHAIN DEHYDROGENASES/REDUCTASES FAMILY MEMBER"/>
    <property type="match status" value="1"/>
</dbReference>
<dbReference type="CDD" id="cd05233">
    <property type="entry name" value="SDR_c"/>
    <property type="match status" value="1"/>
</dbReference>
<evidence type="ECO:0000313" key="5">
    <source>
        <dbReference type="EMBL" id="GHE98768.1"/>
    </source>
</evidence>
<dbReference type="InterPro" id="IPR020904">
    <property type="entry name" value="Sc_DH/Rdtase_CS"/>
</dbReference>
<dbReference type="PANTHER" id="PTHR42760:SF40">
    <property type="entry name" value="3-OXOACYL-[ACYL-CARRIER-PROTEIN] REDUCTASE, CHLOROPLASTIC"/>
    <property type="match status" value="1"/>
</dbReference>
<dbReference type="InterPro" id="IPR002347">
    <property type="entry name" value="SDR_fam"/>
</dbReference>
<evidence type="ECO:0000313" key="6">
    <source>
        <dbReference type="Proteomes" id="UP000605897"/>
    </source>
</evidence>
<sequence>MADRISSGSDSRTVIITGAGSGLGRAIAHRLLSDGYRCVLAGRREAALKETVASAPAGSERAVVVPTDIRNAEERARLVRCAVRQPGPLFGLVNNAGLAEAMPFFEEDVETWREIVGVNLEAAFFLTQAAVEQMREEGTGRIVNIASVYAFAGFDNKGYGARAPEVSKGDRGPYRQSAYAASKGGLLQLTRDLAAGVGRWGITVNAVSPGTIPTVDSPQHEEADRWDAKPDPDQRPKLGDPIDPRVLADLAAQVPLARVGRPAEVAGPVSFLLSSDASYVTGLNLVVDGGWTIW</sequence>
<reference evidence="6" key="1">
    <citation type="journal article" date="2019" name="Int. J. Syst. Evol. Microbiol.">
        <title>The Global Catalogue of Microorganisms (GCM) 10K type strain sequencing project: providing services to taxonomists for standard genome sequencing and annotation.</title>
        <authorList>
            <consortium name="The Broad Institute Genomics Platform"/>
            <consortium name="The Broad Institute Genome Sequencing Center for Infectious Disease"/>
            <person name="Wu L."/>
            <person name="Ma J."/>
        </authorList>
    </citation>
    <scope>NUCLEOTIDE SEQUENCE [LARGE SCALE GENOMIC DNA]</scope>
    <source>
        <strain evidence="6">CGMCC 4.7677</strain>
    </source>
</reference>
<dbReference type="Gene3D" id="3.40.50.720">
    <property type="entry name" value="NAD(P)-binding Rossmann-like Domain"/>
    <property type="match status" value="1"/>
</dbReference>
<proteinExistence type="inferred from homology"/>
<dbReference type="InterPro" id="IPR057326">
    <property type="entry name" value="KR_dom"/>
</dbReference>
<feature type="domain" description="Ketoreductase" evidence="4">
    <location>
        <begin position="12"/>
        <end position="229"/>
    </location>
</feature>
<feature type="region of interest" description="Disordered" evidence="3">
    <location>
        <begin position="210"/>
        <end position="242"/>
    </location>
</feature>
<evidence type="ECO:0000256" key="3">
    <source>
        <dbReference type="SAM" id="MobiDB-lite"/>
    </source>
</evidence>
<accession>A0ABQ3IZK1</accession>
<dbReference type="PRINTS" id="PR00081">
    <property type="entry name" value="GDHRDH"/>
</dbReference>
<protein>
    <submittedName>
        <fullName evidence="5">Dehydrogenase</fullName>
    </submittedName>
</protein>
<keyword evidence="6" id="KW-1185">Reference proteome</keyword>
<dbReference type="PRINTS" id="PR00080">
    <property type="entry name" value="SDRFAMILY"/>
</dbReference>
<feature type="compositionally biased region" description="Basic and acidic residues" evidence="3">
    <location>
        <begin position="218"/>
        <end position="242"/>
    </location>
</feature>
<evidence type="ECO:0000256" key="2">
    <source>
        <dbReference type="RuleBase" id="RU000363"/>
    </source>
</evidence>
<evidence type="ECO:0000259" key="4">
    <source>
        <dbReference type="SMART" id="SM00822"/>
    </source>
</evidence>
<dbReference type="PROSITE" id="PS00061">
    <property type="entry name" value="ADH_SHORT"/>
    <property type="match status" value="1"/>
</dbReference>
<organism evidence="5 6">
    <name type="scientific">Amycolatopsis deserti</name>
    <dbReference type="NCBI Taxonomy" id="185696"/>
    <lineage>
        <taxon>Bacteria</taxon>
        <taxon>Bacillati</taxon>
        <taxon>Actinomycetota</taxon>
        <taxon>Actinomycetes</taxon>
        <taxon>Pseudonocardiales</taxon>
        <taxon>Pseudonocardiaceae</taxon>
        <taxon>Amycolatopsis</taxon>
    </lineage>
</organism>
<dbReference type="SUPFAM" id="SSF51735">
    <property type="entry name" value="NAD(P)-binding Rossmann-fold domains"/>
    <property type="match status" value="1"/>
</dbReference>
<dbReference type="InterPro" id="IPR036291">
    <property type="entry name" value="NAD(P)-bd_dom_sf"/>
</dbReference>
<comment type="similarity">
    <text evidence="1 2">Belongs to the short-chain dehydrogenases/reductases (SDR) family.</text>
</comment>
<name>A0ABQ3IZK1_9PSEU</name>
<dbReference type="EMBL" id="BNAU01000003">
    <property type="protein sequence ID" value="GHE98768.1"/>
    <property type="molecule type" value="Genomic_DNA"/>
</dbReference>
<gene>
    <name evidence="5" type="ORF">GCM10017786_34630</name>
</gene>
<dbReference type="SMART" id="SM00822">
    <property type="entry name" value="PKS_KR"/>
    <property type="match status" value="1"/>
</dbReference>
<dbReference type="Pfam" id="PF00106">
    <property type="entry name" value="adh_short"/>
    <property type="match status" value="2"/>
</dbReference>
<dbReference type="Pfam" id="PF13561">
    <property type="entry name" value="adh_short_C2"/>
    <property type="match status" value="1"/>
</dbReference>
<dbReference type="Proteomes" id="UP000605897">
    <property type="component" value="Unassembled WGS sequence"/>
</dbReference>
<comment type="caution">
    <text evidence="5">The sequence shown here is derived from an EMBL/GenBank/DDBJ whole genome shotgun (WGS) entry which is preliminary data.</text>
</comment>
<evidence type="ECO:0000256" key="1">
    <source>
        <dbReference type="ARBA" id="ARBA00006484"/>
    </source>
</evidence>